<dbReference type="RefSeq" id="WP_156442002.1">
    <property type="nucleotide sequence ID" value="NZ_CP194061.1"/>
</dbReference>
<keyword evidence="2" id="KW-1185">Reference proteome</keyword>
<name>A0ABU0GJB8_9CELL</name>
<evidence type="ECO:0000313" key="1">
    <source>
        <dbReference type="EMBL" id="MDQ0425168.1"/>
    </source>
</evidence>
<dbReference type="Proteomes" id="UP001240250">
    <property type="component" value="Unassembled WGS sequence"/>
</dbReference>
<sequence length="45" mass="5041">MRRRLGLLLVTLVLVAVGVWLVATYGEEWRPAVHALLRRVSSGIL</sequence>
<organism evidence="1 2">
    <name type="scientific">Cellulomonas iranensis</name>
    <dbReference type="NCBI Taxonomy" id="76862"/>
    <lineage>
        <taxon>Bacteria</taxon>
        <taxon>Bacillati</taxon>
        <taxon>Actinomycetota</taxon>
        <taxon>Actinomycetes</taxon>
        <taxon>Micrococcales</taxon>
        <taxon>Cellulomonadaceae</taxon>
        <taxon>Cellulomonas</taxon>
    </lineage>
</organism>
<comment type="caution">
    <text evidence="1">The sequence shown here is derived from an EMBL/GenBank/DDBJ whole genome shotgun (WGS) entry which is preliminary data.</text>
</comment>
<reference evidence="1 2" key="1">
    <citation type="submission" date="2023-07" db="EMBL/GenBank/DDBJ databases">
        <title>Sequencing the genomes of 1000 actinobacteria strains.</title>
        <authorList>
            <person name="Klenk H.-P."/>
        </authorList>
    </citation>
    <scope>NUCLEOTIDE SEQUENCE [LARGE SCALE GENOMIC DNA]</scope>
    <source>
        <strain evidence="1 2">DSM 14785</strain>
    </source>
</reference>
<evidence type="ECO:0000313" key="2">
    <source>
        <dbReference type="Proteomes" id="UP001240250"/>
    </source>
</evidence>
<dbReference type="EMBL" id="JAUSVM010000001">
    <property type="protein sequence ID" value="MDQ0425168.1"/>
    <property type="molecule type" value="Genomic_DNA"/>
</dbReference>
<accession>A0ABU0GJB8</accession>
<protein>
    <submittedName>
        <fullName evidence="1">Uncharacterized protein</fullName>
    </submittedName>
</protein>
<proteinExistence type="predicted"/>
<gene>
    <name evidence="1" type="ORF">JO380_001549</name>
</gene>